<dbReference type="GO" id="GO:0005506">
    <property type="term" value="F:iron ion binding"/>
    <property type="evidence" value="ECO:0007669"/>
    <property type="project" value="InterPro"/>
</dbReference>
<dbReference type="Pfam" id="PF00067">
    <property type="entry name" value="p450"/>
    <property type="match status" value="1"/>
</dbReference>
<protein>
    <submittedName>
        <fullName evidence="2">Cytochrome P450</fullName>
    </submittedName>
</protein>
<dbReference type="InterPro" id="IPR036396">
    <property type="entry name" value="Cyt_P450_sf"/>
</dbReference>
<dbReference type="InterPro" id="IPR001128">
    <property type="entry name" value="Cyt_P450"/>
</dbReference>
<feature type="transmembrane region" description="Helical" evidence="1">
    <location>
        <begin position="12"/>
        <end position="34"/>
    </location>
</feature>
<dbReference type="PANTHER" id="PTHR24305">
    <property type="entry name" value="CYTOCHROME P450"/>
    <property type="match status" value="1"/>
</dbReference>
<keyword evidence="1" id="KW-0472">Membrane</keyword>
<accession>A0A9Q8Z2W5</accession>
<reference evidence="2" key="1">
    <citation type="submission" date="2021-12" db="EMBL/GenBank/DDBJ databases">
        <title>Curvularia clavata genome.</title>
        <authorList>
            <person name="Cao Y."/>
        </authorList>
    </citation>
    <scope>NUCLEOTIDE SEQUENCE</scope>
    <source>
        <strain evidence="2">Yc1106</strain>
    </source>
</reference>
<dbReference type="Proteomes" id="UP001056012">
    <property type="component" value="Chromosome 2"/>
</dbReference>
<organism evidence="2 3">
    <name type="scientific">Curvularia clavata</name>
    <dbReference type="NCBI Taxonomy" id="95742"/>
    <lineage>
        <taxon>Eukaryota</taxon>
        <taxon>Fungi</taxon>
        <taxon>Dikarya</taxon>
        <taxon>Ascomycota</taxon>
        <taxon>Pezizomycotina</taxon>
        <taxon>Dothideomycetes</taxon>
        <taxon>Pleosporomycetidae</taxon>
        <taxon>Pleosporales</taxon>
        <taxon>Pleosporineae</taxon>
        <taxon>Pleosporaceae</taxon>
        <taxon>Curvularia</taxon>
    </lineage>
</organism>
<dbReference type="GO" id="GO:0016705">
    <property type="term" value="F:oxidoreductase activity, acting on paired donors, with incorporation or reduction of molecular oxygen"/>
    <property type="evidence" value="ECO:0007669"/>
    <property type="project" value="InterPro"/>
</dbReference>
<dbReference type="InterPro" id="IPR050121">
    <property type="entry name" value="Cytochrome_P450_monoxygenase"/>
</dbReference>
<sequence length="270" mass="30385">MAMPSHLLAMDTSTISLVVWAALIPLSFVVLGAVRRLYFHPLSHIPGPKLAALSNTINLAYKGPVIRVSPNEVSFSSPQSWTDIYAPRKGNEFIKSAFYDGGNFADQAHSIVSERDPAKHAQMRKFLSRAFSDQSLREQEGMISNVITKFVDKVGQVSEQDGSVDLTKWFNLMTFDIIGLLAFGQDFEGIESGKTHHWIDDVLGSMSQANFSDTFSRFPWVGKVYMFFRPDWLNSLMAASQRHQTYTMRITKQFVTISPLIAIFRVSYSV</sequence>
<name>A0A9Q8Z2W5_CURCL</name>
<dbReference type="SUPFAM" id="SSF48264">
    <property type="entry name" value="Cytochrome P450"/>
    <property type="match status" value="1"/>
</dbReference>
<gene>
    <name evidence="2" type="ORF">yc1106_02200</name>
</gene>
<evidence type="ECO:0000313" key="2">
    <source>
        <dbReference type="EMBL" id="USP74926.1"/>
    </source>
</evidence>
<dbReference type="EMBL" id="CP089275">
    <property type="protein sequence ID" value="USP74926.1"/>
    <property type="molecule type" value="Genomic_DNA"/>
</dbReference>
<dbReference type="AlphaFoldDB" id="A0A9Q8Z2W5"/>
<keyword evidence="3" id="KW-1185">Reference proteome</keyword>
<dbReference type="Gene3D" id="1.10.630.10">
    <property type="entry name" value="Cytochrome P450"/>
    <property type="match status" value="1"/>
</dbReference>
<dbReference type="GO" id="GO:0004497">
    <property type="term" value="F:monooxygenase activity"/>
    <property type="evidence" value="ECO:0007669"/>
    <property type="project" value="InterPro"/>
</dbReference>
<dbReference type="OrthoDB" id="1470350at2759"/>
<dbReference type="GO" id="GO:0020037">
    <property type="term" value="F:heme binding"/>
    <property type="evidence" value="ECO:0007669"/>
    <property type="project" value="InterPro"/>
</dbReference>
<proteinExistence type="predicted"/>
<keyword evidence="1" id="KW-0812">Transmembrane</keyword>
<keyword evidence="1" id="KW-1133">Transmembrane helix</keyword>
<dbReference type="PANTHER" id="PTHR24305:SF161">
    <property type="entry name" value="P450, PUTATIVE (EUROFUNG)-RELATED"/>
    <property type="match status" value="1"/>
</dbReference>
<dbReference type="VEuPathDB" id="FungiDB:yc1106_02200"/>
<evidence type="ECO:0000313" key="3">
    <source>
        <dbReference type="Proteomes" id="UP001056012"/>
    </source>
</evidence>
<evidence type="ECO:0000256" key="1">
    <source>
        <dbReference type="SAM" id="Phobius"/>
    </source>
</evidence>